<evidence type="ECO:0000313" key="4">
    <source>
        <dbReference type="Proteomes" id="UP000297963"/>
    </source>
</evidence>
<dbReference type="Proteomes" id="UP000297963">
    <property type="component" value="Unassembled WGS sequence"/>
</dbReference>
<proteinExistence type="predicted"/>
<sequence>MGNLSAWEAVLEDLELRVDAAARSIMGVTDGGRSGSGVAGSSASAGSLAVSASSTSEFLGANVLAAADSAANWTPPWGLGAIPAELVERVRDLLHNQHKLIGELETARNLTAKHLAAVRAVPPKHDARASVYLDVAG</sequence>
<dbReference type="RefSeq" id="WP_092450652.1">
    <property type="nucleotide sequence ID" value="NZ_BKAC01000022.1"/>
</dbReference>
<keyword evidence="3" id="KW-1185">Reference proteome</keyword>
<protein>
    <submittedName>
        <fullName evidence="2">Uncharacterized protein</fullName>
    </submittedName>
</protein>
<evidence type="ECO:0000313" key="1">
    <source>
        <dbReference type="EMBL" id="SFH64981.1"/>
    </source>
</evidence>
<reference evidence="2 4" key="2">
    <citation type="submission" date="2019-03" db="EMBL/GenBank/DDBJ databases">
        <title>Genomics of glacier-inhabiting Cryobacterium strains.</title>
        <authorList>
            <person name="Liu Q."/>
            <person name="Xin Y.-H."/>
        </authorList>
    </citation>
    <scope>NUCLEOTIDE SEQUENCE [LARGE SCALE GENOMIC DNA]</scope>
    <source>
        <strain evidence="2 4">Hh34</strain>
    </source>
</reference>
<dbReference type="EMBL" id="FOPW01000010">
    <property type="protein sequence ID" value="SFH64981.1"/>
    <property type="molecule type" value="Genomic_DNA"/>
</dbReference>
<dbReference type="EMBL" id="SOFE01000034">
    <property type="protein sequence ID" value="TFB81335.1"/>
    <property type="molecule type" value="Genomic_DNA"/>
</dbReference>
<name>A0A1I3BTA8_9MICO</name>
<dbReference type="Proteomes" id="UP000199681">
    <property type="component" value="Unassembled WGS sequence"/>
</dbReference>
<evidence type="ECO:0000313" key="2">
    <source>
        <dbReference type="EMBL" id="TFB81335.1"/>
    </source>
</evidence>
<organism evidence="2 4">
    <name type="scientific">Cryobacterium levicorallinum</name>
    <dbReference type="NCBI Taxonomy" id="995038"/>
    <lineage>
        <taxon>Bacteria</taxon>
        <taxon>Bacillati</taxon>
        <taxon>Actinomycetota</taxon>
        <taxon>Actinomycetes</taxon>
        <taxon>Micrococcales</taxon>
        <taxon>Microbacteriaceae</taxon>
        <taxon>Cryobacterium</taxon>
    </lineage>
</organism>
<evidence type="ECO:0000313" key="3">
    <source>
        <dbReference type="Proteomes" id="UP000199681"/>
    </source>
</evidence>
<dbReference type="AlphaFoldDB" id="A0A1I3BTA8"/>
<accession>A0A1I3BTA8</accession>
<dbReference type="STRING" id="995038.SAMN05216274_110101"/>
<reference evidence="1 3" key="1">
    <citation type="submission" date="2016-10" db="EMBL/GenBank/DDBJ databases">
        <authorList>
            <person name="Varghese N."/>
            <person name="Submissions S."/>
        </authorList>
    </citation>
    <scope>NUCLEOTIDE SEQUENCE [LARGE SCALE GENOMIC DNA]</scope>
    <source>
        <strain evidence="1 3">GMCC 1.11211</strain>
    </source>
</reference>
<comment type="caution">
    <text evidence="2">The sequence shown here is derived from an EMBL/GenBank/DDBJ whole genome shotgun (WGS) entry which is preliminary data.</text>
</comment>
<gene>
    <name evidence="2" type="ORF">E3O11_16915</name>
    <name evidence="1" type="ORF">SAMN05216274_110101</name>
</gene>